<organism evidence="2 3">
    <name type="scientific">Pseudonocardia sediminis</name>
    <dbReference type="NCBI Taxonomy" id="1397368"/>
    <lineage>
        <taxon>Bacteria</taxon>
        <taxon>Bacillati</taxon>
        <taxon>Actinomycetota</taxon>
        <taxon>Actinomycetes</taxon>
        <taxon>Pseudonocardiales</taxon>
        <taxon>Pseudonocardiaceae</taxon>
        <taxon>Pseudonocardia</taxon>
    </lineage>
</organism>
<dbReference type="AlphaFoldDB" id="A0A4Q7UZT5"/>
<keyword evidence="3" id="KW-1185">Reference proteome</keyword>
<name>A0A4Q7UZT5_PSEST</name>
<protein>
    <submittedName>
        <fullName evidence="2">Uncharacterized protein</fullName>
    </submittedName>
</protein>
<gene>
    <name evidence="2" type="ORF">EV383_2694</name>
</gene>
<reference evidence="2 3" key="1">
    <citation type="submission" date="2019-02" db="EMBL/GenBank/DDBJ databases">
        <title>Sequencing the genomes of 1000 actinobacteria strains.</title>
        <authorList>
            <person name="Klenk H.-P."/>
        </authorList>
    </citation>
    <scope>NUCLEOTIDE SEQUENCE [LARGE SCALE GENOMIC DNA]</scope>
    <source>
        <strain evidence="2 3">DSM 45779</strain>
    </source>
</reference>
<evidence type="ECO:0000256" key="1">
    <source>
        <dbReference type="SAM" id="MobiDB-lite"/>
    </source>
</evidence>
<feature type="region of interest" description="Disordered" evidence="1">
    <location>
        <begin position="1"/>
        <end position="44"/>
    </location>
</feature>
<sequence>MTGAAGTAVTVGRTNGGPAVTNGGYGVTRGNVNAVTADHSETAP</sequence>
<dbReference type="EMBL" id="SHKL01000001">
    <property type="protein sequence ID" value="RZT85813.1"/>
    <property type="molecule type" value="Genomic_DNA"/>
</dbReference>
<accession>A0A4Q7UZT5</accession>
<comment type="caution">
    <text evidence="2">The sequence shown here is derived from an EMBL/GenBank/DDBJ whole genome shotgun (WGS) entry which is preliminary data.</text>
</comment>
<evidence type="ECO:0000313" key="3">
    <source>
        <dbReference type="Proteomes" id="UP000291591"/>
    </source>
</evidence>
<dbReference type="Proteomes" id="UP000291591">
    <property type="component" value="Unassembled WGS sequence"/>
</dbReference>
<proteinExistence type="predicted"/>
<evidence type="ECO:0000313" key="2">
    <source>
        <dbReference type="EMBL" id="RZT85813.1"/>
    </source>
</evidence>